<evidence type="ECO:0000259" key="8">
    <source>
        <dbReference type="PROSITE" id="PS50928"/>
    </source>
</evidence>
<dbReference type="SUPFAM" id="SSF161098">
    <property type="entry name" value="MetI-like"/>
    <property type="match status" value="1"/>
</dbReference>
<feature type="transmembrane region" description="Helical" evidence="7">
    <location>
        <begin position="87"/>
        <end position="115"/>
    </location>
</feature>
<name>A0A1H2LBY6_9ACTO</name>
<evidence type="ECO:0000313" key="9">
    <source>
        <dbReference type="EMBL" id="SDU78245.1"/>
    </source>
</evidence>
<evidence type="ECO:0000256" key="1">
    <source>
        <dbReference type="ARBA" id="ARBA00004651"/>
    </source>
</evidence>
<feature type="transmembrane region" description="Helical" evidence="7">
    <location>
        <begin position="122"/>
        <end position="142"/>
    </location>
</feature>
<evidence type="ECO:0000313" key="10">
    <source>
        <dbReference type="Proteomes" id="UP000214355"/>
    </source>
</evidence>
<dbReference type="InterPro" id="IPR050366">
    <property type="entry name" value="BP-dependent_transpt_permease"/>
</dbReference>
<evidence type="ECO:0000256" key="3">
    <source>
        <dbReference type="ARBA" id="ARBA00022475"/>
    </source>
</evidence>
<dbReference type="EMBL" id="LT629804">
    <property type="protein sequence ID" value="SDU78245.1"/>
    <property type="molecule type" value="Genomic_DNA"/>
</dbReference>
<dbReference type="GO" id="GO:0055085">
    <property type="term" value="P:transmembrane transport"/>
    <property type="evidence" value="ECO:0007669"/>
    <property type="project" value="InterPro"/>
</dbReference>
<feature type="domain" description="ABC transmembrane type-1" evidence="8">
    <location>
        <begin position="83"/>
        <end position="273"/>
    </location>
</feature>
<keyword evidence="5 7" id="KW-1133">Transmembrane helix</keyword>
<dbReference type="PANTHER" id="PTHR43386:SF1">
    <property type="entry name" value="D,D-DIPEPTIDE TRANSPORT SYSTEM PERMEASE PROTEIN DDPC-RELATED"/>
    <property type="match status" value="1"/>
</dbReference>
<dbReference type="STRING" id="131112.SAMN04489737_0389"/>
<dbReference type="Proteomes" id="UP000214355">
    <property type="component" value="Chromosome I"/>
</dbReference>
<evidence type="ECO:0000256" key="5">
    <source>
        <dbReference type="ARBA" id="ARBA00022989"/>
    </source>
</evidence>
<comment type="subcellular location">
    <subcellularLocation>
        <location evidence="1 7">Cell membrane</location>
        <topology evidence="1 7">Multi-pass membrane protein</topology>
    </subcellularLocation>
</comment>
<proteinExistence type="inferred from homology"/>
<dbReference type="RefSeq" id="WP_091279249.1">
    <property type="nucleotide sequence ID" value="NZ_JABAPH010000065.1"/>
</dbReference>
<dbReference type="Pfam" id="PF00528">
    <property type="entry name" value="BPD_transp_1"/>
    <property type="match status" value="1"/>
</dbReference>
<gene>
    <name evidence="9" type="ORF">SAMN04489737_0389</name>
</gene>
<dbReference type="InterPro" id="IPR035906">
    <property type="entry name" value="MetI-like_sf"/>
</dbReference>
<dbReference type="CDD" id="cd06261">
    <property type="entry name" value="TM_PBP2"/>
    <property type="match status" value="1"/>
</dbReference>
<evidence type="ECO:0000256" key="7">
    <source>
        <dbReference type="RuleBase" id="RU363032"/>
    </source>
</evidence>
<evidence type="ECO:0000256" key="2">
    <source>
        <dbReference type="ARBA" id="ARBA00022448"/>
    </source>
</evidence>
<keyword evidence="4 7" id="KW-0812">Transmembrane</keyword>
<comment type="similarity">
    <text evidence="7">Belongs to the binding-protein-dependent transport system permease family.</text>
</comment>
<reference evidence="10" key="1">
    <citation type="submission" date="2016-10" db="EMBL/GenBank/DDBJ databases">
        <authorList>
            <person name="Varghese N."/>
            <person name="Submissions S."/>
        </authorList>
    </citation>
    <scope>NUCLEOTIDE SEQUENCE [LARGE SCALE GENOMIC DNA]</scope>
    <source>
        <strain evidence="10">DSM 10002</strain>
    </source>
</reference>
<feature type="transmembrane region" description="Helical" evidence="7">
    <location>
        <begin position="253"/>
        <end position="273"/>
    </location>
</feature>
<dbReference type="OrthoDB" id="9812701at2"/>
<keyword evidence="6 7" id="KW-0472">Membrane</keyword>
<dbReference type="AlphaFoldDB" id="A0A1H2LBY6"/>
<dbReference type="PANTHER" id="PTHR43386">
    <property type="entry name" value="OLIGOPEPTIDE TRANSPORT SYSTEM PERMEASE PROTEIN APPC"/>
    <property type="match status" value="1"/>
</dbReference>
<protein>
    <submittedName>
        <fullName evidence="9">Peptide/nickel transport system permease protein</fullName>
    </submittedName>
</protein>
<organism evidence="9 10">
    <name type="scientific">Arcanobacterium phocae</name>
    <dbReference type="NCBI Taxonomy" id="131112"/>
    <lineage>
        <taxon>Bacteria</taxon>
        <taxon>Bacillati</taxon>
        <taxon>Actinomycetota</taxon>
        <taxon>Actinomycetes</taxon>
        <taxon>Actinomycetales</taxon>
        <taxon>Actinomycetaceae</taxon>
        <taxon>Arcanobacterium</taxon>
    </lineage>
</organism>
<dbReference type="InterPro" id="IPR000515">
    <property type="entry name" value="MetI-like"/>
</dbReference>
<sequence length="287" mass="30967">MSVKKRNSLFRQGAEVFVSNRLAVVGLSILIAFTLFSFVGPYIWVTEQQYSSLSDAYLPISGEHPLGTDGVGFDQVGRLMEGGQTSIIIGLAAGILATTIGTIWGAIAGFVGGWVDSAMMRIVDAMMAVPALFLFILIASVITPNVPLLVLTIGAFAWLNPARLIRGESLALRSREYITAMRGMGGSPMRAVRTHIVRNAIGTVIVNATFQVADAILYVAYLSFLGLGVPPPAANWGGMLSTGMNEVYNGHWWLLYPPGIMIILLVVAFNFVGDGLRDAFEVRLRTR</sequence>
<dbReference type="Pfam" id="PF12911">
    <property type="entry name" value="OppC_N"/>
    <property type="match status" value="1"/>
</dbReference>
<dbReference type="GeneID" id="65344144"/>
<feature type="transmembrane region" description="Helical" evidence="7">
    <location>
        <begin position="21"/>
        <end position="44"/>
    </location>
</feature>
<keyword evidence="3" id="KW-1003">Cell membrane</keyword>
<dbReference type="GO" id="GO:0005886">
    <property type="term" value="C:plasma membrane"/>
    <property type="evidence" value="ECO:0007669"/>
    <property type="project" value="UniProtKB-SubCell"/>
</dbReference>
<keyword evidence="10" id="KW-1185">Reference proteome</keyword>
<dbReference type="PROSITE" id="PS50928">
    <property type="entry name" value="ABC_TM1"/>
    <property type="match status" value="1"/>
</dbReference>
<dbReference type="InterPro" id="IPR025966">
    <property type="entry name" value="OppC_N"/>
</dbReference>
<dbReference type="Gene3D" id="1.10.3720.10">
    <property type="entry name" value="MetI-like"/>
    <property type="match status" value="1"/>
</dbReference>
<evidence type="ECO:0000256" key="6">
    <source>
        <dbReference type="ARBA" id="ARBA00023136"/>
    </source>
</evidence>
<evidence type="ECO:0000256" key="4">
    <source>
        <dbReference type="ARBA" id="ARBA00022692"/>
    </source>
</evidence>
<keyword evidence="2 7" id="KW-0813">Transport</keyword>
<accession>A0A1H2LBY6</accession>